<dbReference type="EMBL" id="CP000685">
    <property type="protein sequence ID" value="ABQ04558.1"/>
    <property type="molecule type" value="Genomic_DNA"/>
</dbReference>
<gene>
    <name evidence="1" type="ordered locus">Fjoh_1526</name>
</gene>
<dbReference type="STRING" id="376686.Fjoh_1526"/>
<keyword evidence="2" id="KW-1185">Reference proteome</keyword>
<organism evidence="1 2">
    <name type="scientific">Flavobacterium johnsoniae (strain ATCC 17061 / DSM 2064 / JCM 8514 / BCRC 14874 / CCUG 350202 / NBRC 14942 / NCIMB 11054 / UW101)</name>
    <name type="common">Cytophaga johnsonae</name>
    <dbReference type="NCBI Taxonomy" id="376686"/>
    <lineage>
        <taxon>Bacteria</taxon>
        <taxon>Pseudomonadati</taxon>
        <taxon>Bacteroidota</taxon>
        <taxon>Flavobacteriia</taxon>
        <taxon>Flavobacteriales</taxon>
        <taxon>Flavobacteriaceae</taxon>
        <taxon>Flavobacterium</taxon>
    </lineage>
</organism>
<dbReference type="HOGENOM" id="CLU_1249747_0_0_10"/>
<dbReference type="eggNOG" id="ENOG5033KA0">
    <property type="taxonomic scope" value="Bacteria"/>
</dbReference>
<dbReference type="AlphaFoldDB" id="A5FJR0"/>
<dbReference type="Proteomes" id="UP000006694">
    <property type="component" value="Chromosome"/>
</dbReference>
<accession>A5FJR0</accession>
<dbReference type="KEGG" id="fjo:Fjoh_1526"/>
<name>A5FJR0_FLAJ1</name>
<dbReference type="RefSeq" id="WP_012023604.1">
    <property type="nucleotide sequence ID" value="NC_009441.1"/>
</dbReference>
<evidence type="ECO:0000313" key="2">
    <source>
        <dbReference type="Proteomes" id="UP000006694"/>
    </source>
</evidence>
<sequence length="220" mass="26211">MLLKNIFLYPDLVEFKDRSEDLLLIRDQTRFIGNYLARHLAKLKFHAEGFNRVCIIGTSNPKDVYLNTSSALSIEIPFNINECLKLEKHNLADYYSNLYRIGLEECNKIYKLPLKELFLWLDEMKKNNYKNEWTFKQKTFKKFELKCKLDCAIDLDKFTLRLIVLKKGKEIFNQIILETPPDEIVYHHKFKDVEIIDDKLTITTRLYGDKNLFQLPLYSL</sequence>
<reference evidence="1 2" key="1">
    <citation type="journal article" date="2009" name="Appl. Environ. Microbiol.">
        <title>Novel features of the polysaccharide-digesting gliding bacterium Flavobacterium johnsoniae as revealed by genome sequence analysis.</title>
        <authorList>
            <person name="McBride M.J."/>
            <person name="Xie G."/>
            <person name="Martens E.C."/>
            <person name="Lapidus A."/>
            <person name="Henrissat B."/>
            <person name="Rhodes R.G."/>
            <person name="Goltsman E."/>
            <person name="Wang W."/>
            <person name="Xu J."/>
            <person name="Hunnicutt D.W."/>
            <person name="Staroscik A.M."/>
            <person name="Hoover T.R."/>
            <person name="Cheng Y.Q."/>
            <person name="Stein J.L."/>
        </authorList>
    </citation>
    <scope>NUCLEOTIDE SEQUENCE [LARGE SCALE GENOMIC DNA]</scope>
    <source>
        <strain evidence="2">ATCC 17061 / DSM 2064 / JCM 8514 / BCRC 14874 / CCUG 350202 / NBRC 14942 / NCIMB 11054 / UW101</strain>
    </source>
</reference>
<evidence type="ECO:0000313" key="1">
    <source>
        <dbReference type="EMBL" id="ABQ04558.1"/>
    </source>
</evidence>
<dbReference type="GeneID" id="31764405"/>
<dbReference type="OrthoDB" id="1439534at2"/>
<protein>
    <submittedName>
        <fullName evidence="1">Uncharacterized protein</fullName>
    </submittedName>
</protein>
<proteinExistence type="predicted"/>